<evidence type="ECO:0000313" key="2">
    <source>
        <dbReference type="EMBL" id="CAE0343926.1"/>
    </source>
</evidence>
<dbReference type="EMBL" id="HBII01006419">
    <property type="protein sequence ID" value="CAE0343926.1"/>
    <property type="molecule type" value="Transcribed_RNA"/>
</dbReference>
<name>A0A7S3J297_9SPIT</name>
<gene>
    <name evidence="2" type="ORF">EHAR0213_LOCUS2833</name>
</gene>
<sequence length="201" mass="23987">MTNTFWYTLFKSEDIQLAFRNECKKIFRDSGLYTASKRYIGQFKDWKQMFIFRPRVRFDCPYMATVKYWHDGMAEFGDSRPLHLVTVHIILQFSPDGTVVYGQGSLEPEKFIERINRNKYKLDKGEYYVKDGRIFVEIRKGKNTYCYSYLFHGRINQHSDSFELLSKHIVNVESQSFTPLRMNHTKPIFELAKSVHLKVQH</sequence>
<feature type="domain" description="F-box protein Hrt3/FBXO9 C-terminal" evidence="1">
    <location>
        <begin position="45"/>
        <end position="145"/>
    </location>
</feature>
<dbReference type="InterPro" id="IPR045464">
    <property type="entry name" value="Hrt3/FBXO9_C"/>
</dbReference>
<dbReference type="Pfam" id="PF19270">
    <property type="entry name" value="FBO_C"/>
    <property type="match status" value="1"/>
</dbReference>
<protein>
    <recommendedName>
        <fullName evidence="1">F-box protein Hrt3/FBXO9 C-terminal domain-containing protein</fullName>
    </recommendedName>
</protein>
<proteinExistence type="predicted"/>
<evidence type="ECO:0000259" key="1">
    <source>
        <dbReference type="Pfam" id="PF19270"/>
    </source>
</evidence>
<dbReference type="AlphaFoldDB" id="A0A7S3J297"/>
<reference evidence="2" key="1">
    <citation type="submission" date="2021-01" db="EMBL/GenBank/DDBJ databases">
        <authorList>
            <person name="Corre E."/>
            <person name="Pelletier E."/>
            <person name="Niang G."/>
            <person name="Scheremetjew M."/>
            <person name="Finn R."/>
            <person name="Kale V."/>
            <person name="Holt S."/>
            <person name="Cochrane G."/>
            <person name="Meng A."/>
            <person name="Brown T."/>
            <person name="Cohen L."/>
        </authorList>
    </citation>
    <scope>NUCLEOTIDE SEQUENCE</scope>
    <source>
        <strain evidence="2">FSP1.4</strain>
    </source>
</reference>
<accession>A0A7S3J297</accession>
<organism evidence="2">
    <name type="scientific">Euplotes harpa</name>
    <dbReference type="NCBI Taxonomy" id="151035"/>
    <lineage>
        <taxon>Eukaryota</taxon>
        <taxon>Sar</taxon>
        <taxon>Alveolata</taxon>
        <taxon>Ciliophora</taxon>
        <taxon>Intramacronucleata</taxon>
        <taxon>Spirotrichea</taxon>
        <taxon>Hypotrichia</taxon>
        <taxon>Euplotida</taxon>
        <taxon>Euplotidae</taxon>
        <taxon>Euplotes</taxon>
    </lineage>
</organism>